<dbReference type="GeneID" id="75025585"/>
<evidence type="ECO:0000256" key="1">
    <source>
        <dbReference type="ARBA" id="ARBA00009437"/>
    </source>
</evidence>
<accession>A0A240AM49</accession>
<dbReference type="CDD" id="cd05466">
    <property type="entry name" value="PBP2_LTTR_substrate"/>
    <property type="match status" value="1"/>
</dbReference>
<dbReference type="Gene3D" id="3.40.190.10">
    <property type="entry name" value="Periplasmic binding protein-like II"/>
    <property type="match status" value="2"/>
</dbReference>
<dbReference type="SUPFAM" id="SSF46785">
    <property type="entry name" value="Winged helix' DNA-binding domain"/>
    <property type="match status" value="1"/>
</dbReference>
<feature type="domain" description="HTH lysR-type" evidence="6">
    <location>
        <begin position="8"/>
        <end position="65"/>
    </location>
</feature>
<evidence type="ECO:0000313" key="8">
    <source>
        <dbReference type="Proteomes" id="UP000215134"/>
    </source>
</evidence>
<name>A0A240AM49_SERFI</name>
<dbReference type="GO" id="GO:0003677">
    <property type="term" value="F:DNA binding"/>
    <property type="evidence" value="ECO:0007669"/>
    <property type="project" value="UniProtKB-KW"/>
</dbReference>
<dbReference type="Gene3D" id="1.10.10.10">
    <property type="entry name" value="Winged helix-like DNA-binding domain superfamily/Winged helix DNA-binding domain"/>
    <property type="match status" value="1"/>
</dbReference>
<keyword evidence="3" id="KW-0805">Transcription regulation</keyword>
<dbReference type="InterPro" id="IPR036388">
    <property type="entry name" value="WH-like_DNA-bd_sf"/>
</dbReference>
<proteinExistence type="inferred from homology"/>
<evidence type="ECO:0000313" key="7">
    <source>
        <dbReference type="EMBL" id="SNV84420.1"/>
    </source>
</evidence>
<dbReference type="PRINTS" id="PR00039">
    <property type="entry name" value="HTHLYSR"/>
</dbReference>
<keyword evidence="5" id="KW-0804">Transcription</keyword>
<dbReference type="InterPro" id="IPR005119">
    <property type="entry name" value="LysR_subst-bd"/>
</dbReference>
<reference evidence="7 8" key="1">
    <citation type="submission" date="2017-06" db="EMBL/GenBank/DDBJ databases">
        <authorList>
            <consortium name="Pathogen Informatics"/>
        </authorList>
    </citation>
    <scope>NUCLEOTIDE SEQUENCE [LARGE SCALE GENOMIC DNA]</scope>
    <source>
        <strain evidence="7 8">NCTC12148</strain>
    </source>
</reference>
<evidence type="ECO:0000256" key="5">
    <source>
        <dbReference type="ARBA" id="ARBA00023163"/>
    </source>
</evidence>
<dbReference type="RefSeq" id="WP_095095354.1">
    <property type="nucleotide sequence ID" value="NZ_CAMIQD010000003.1"/>
</dbReference>
<dbReference type="PROSITE" id="PS50931">
    <property type="entry name" value="HTH_LYSR"/>
    <property type="match status" value="1"/>
</dbReference>
<dbReference type="SUPFAM" id="SSF53850">
    <property type="entry name" value="Periplasmic binding protein-like II"/>
    <property type="match status" value="1"/>
</dbReference>
<keyword evidence="8" id="KW-1185">Reference proteome</keyword>
<keyword evidence="4" id="KW-0238">DNA-binding</keyword>
<comment type="similarity">
    <text evidence="1">Belongs to the LysR transcriptional regulatory family.</text>
</comment>
<dbReference type="OrthoDB" id="8849678at2"/>
<protein>
    <submittedName>
        <fullName evidence="7">CysJI operon transcriptional activator</fullName>
    </submittedName>
</protein>
<organism evidence="7 8">
    <name type="scientific">Serratia ficaria</name>
    <dbReference type="NCBI Taxonomy" id="61651"/>
    <lineage>
        <taxon>Bacteria</taxon>
        <taxon>Pseudomonadati</taxon>
        <taxon>Pseudomonadota</taxon>
        <taxon>Gammaproteobacteria</taxon>
        <taxon>Enterobacterales</taxon>
        <taxon>Yersiniaceae</taxon>
        <taxon>Serratia</taxon>
    </lineage>
</organism>
<evidence type="ECO:0000259" key="6">
    <source>
        <dbReference type="PROSITE" id="PS50931"/>
    </source>
</evidence>
<gene>
    <name evidence="7" type="primary">cysL_1</name>
    <name evidence="7" type="ORF">SAMEA4384070_00394</name>
</gene>
<dbReference type="Pfam" id="PF03466">
    <property type="entry name" value="LysR_substrate"/>
    <property type="match status" value="1"/>
</dbReference>
<dbReference type="InterPro" id="IPR036390">
    <property type="entry name" value="WH_DNA-bd_sf"/>
</dbReference>
<dbReference type="InterPro" id="IPR050950">
    <property type="entry name" value="HTH-type_LysR_regulators"/>
</dbReference>
<dbReference type="PANTHER" id="PTHR30419">
    <property type="entry name" value="HTH-TYPE TRANSCRIPTIONAL REGULATOR YBHD"/>
    <property type="match status" value="1"/>
</dbReference>
<dbReference type="Proteomes" id="UP000215134">
    <property type="component" value="Chromosome 1"/>
</dbReference>
<dbReference type="GO" id="GO:0005829">
    <property type="term" value="C:cytosol"/>
    <property type="evidence" value="ECO:0007669"/>
    <property type="project" value="TreeGrafter"/>
</dbReference>
<evidence type="ECO:0000256" key="4">
    <source>
        <dbReference type="ARBA" id="ARBA00023125"/>
    </source>
</evidence>
<dbReference type="PANTHER" id="PTHR30419:SF30">
    <property type="entry name" value="LYSR FAMILY TRANSCRIPTIONAL REGULATOR"/>
    <property type="match status" value="1"/>
</dbReference>
<dbReference type="FunFam" id="1.10.10.10:FF:000001">
    <property type="entry name" value="LysR family transcriptional regulator"/>
    <property type="match status" value="1"/>
</dbReference>
<dbReference type="EMBL" id="LT906479">
    <property type="protein sequence ID" value="SNV84420.1"/>
    <property type="molecule type" value="Genomic_DNA"/>
</dbReference>
<evidence type="ECO:0000256" key="2">
    <source>
        <dbReference type="ARBA" id="ARBA00022491"/>
    </source>
</evidence>
<evidence type="ECO:0000256" key="3">
    <source>
        <dbReference type="ARBA" id="ARBA00023015"/>
    </source>
</evidence>
<dbReference type="KEGG" id="sfj:SAMEA4384070_0394"/>
<dbReference type="AlphaFoldDB" id="A0A240AM49"/>
<dbReference type="InterPro" id="IPR000847">
    <property type="entry name" value="LysR_HTH_N"/>
</dbReference>
<sequence>MSQIHDRLDWNLLRTFLAIIQEGSISRAAIRLHVTQPAVSLALKRLEEQLGESLITRNGANFTITTAGELVYKEALAIYGSIARLSLAVQDMPQDLSGVVRLAVVSAVKSDILDQVLSEFHLAHPRVTFEIMTGSSSEVQHALLHFQAALGISLKHKNVLGLAYTPLLHQKYFFYCGKSHPLYGKTDLSMEDLKSEKFVSFASEQLDGVLAPLALFRAKQSLDGHTTGTSSSLHEVIRMIRSGLGIGALPEHVVSEEAASGNLWKLPPYEGMARVTLYLMWNDSLKINKAEETFLDYLRKNLTVAGY</sequence>
<dbReference type="GO" id="GO:0003700">
    <property type="term" value="F:DNA-binding transcription factor activity"/>
    <property type="evidence" value="ECO:0007669"/>
    <property type="project" value="InterPro"/>
</dbReference>
<dbReference type="Pfam" id="PF00126">
    <property type="entry name" value="HTH_1"/>
    <property type="match status" value="1"/>
</dbReference>
<keyword evidence="2" id="KW-0678">Repressor</keyword>